<dbReference type="Gene3D" id="2.10.55.10">
    <property type="entry name" value="Leishmanolysin domain 3"/>
    <property type="match status" value="1"/>
</dbReference>
<dbReference type="EMBL" id="JAECZO010000079">
    <property type="protein sequence ID" value="KAK7196584.1"/>
    <property type="molecule type" value="Genomic_DNA"/>
</dbReference>
<feature type="binding site" evidence="16">
    <location>
        <position position="208"/>
    </location>
    <ligand>
        <name>Zn(2+)</name>
        <dbReference type="ChEBI" id="CHEBI:29105"/>
        <note>catalytic</note>
    </ligand>
</feature>
<evidence type="ECO:0000256" key="11">
    <source>
        <dbReference type="ARBA" id="ARBA00023136"/>
    </source>
</evidence>
<keyword evidence="12" id="KW-0865">Zymogen</keyword>
<dbReference type="PANTHER" id="PTHR10942">
    <property type="entry name" value="LEISHMANOLYSIN-LIKE PEPTIDASE"/>
    <property type="match status" value="1"/>
</dbReference>
<dbReference type="GO" id="GO:0016020">
    <property type="term" value="C:membrane"/>
    <property type="evidence" value="ECO:0007669"/>
    <property type="project" value="UniProtKB-SubCell"/>
</dbReference>
<keyword evidence="8 16" id="KW-0862">Zinc</keyword>
<keyword evidence="14" id="KW-0325">Glycoprotein</keyword>
<evidence type="ECO:0000256" key="3">
    <source>
        <dbReference type="ARBA" id="ARBA00005860"/>
    </source>
</evidence>
<evidence type="ECO:0000313" key="19">
    <source>
        <dbReference type="Proteomes" id="UP001430356"/>
    </source>
</evidence>
<dbReference type="Gene3D" id="3.10.170.20">
    <property type="match status" value="1"/>
</dbReference>
<dbReference type="Gene3D" id="2.30.34.10">
    <property type="entry name" value="Leishmanolysin domain 4"/>
    <property type="match status" value="1"/>
</dbReference>
<comment type="similarity">
    <text evidence="3 17">Belongs to the peptidase M8 family.</text>
</comment>
<evidence type="ECO:0000256" key="4">
    <source>
        <dbReference type="ARBA" id="ARBA00022670"/>
    </source>
</evidence>
<keyword evidence="13" id="KW-1015">Disulfide bond</keyword>
<dbReference type="Pfam" id="PF01457">
    <property type="entry name" value="Peptidase_M8"/>
    <property type="match status" value="1"/>
</dbReference>
<dbReference type="PRINTS" id="PR00782">
    <property type="entry name" value="LSHMANOLYSIN"/>
</dbReference>
<comment type="catalytic activity">
    <reaction evidence="1">
        <text>Preference for hydrophobic residues at P1 and P1' and basic residues at P2' and P3'. A model nonapeptide is cleaved at -Ala-Tyr-|-Leu-Lys-Lys-.</text>
        <dbReference type="EC" id="3.4.24.36"/>
    </reaction>
</comment>
<dbReference type="AlphaFoldDB" id="A0AAW0ES84"/>
<feature type="active site" evidence="15">
    <location>
        <position position="205"/>
    </location>
</feature>
<reference evidence="18 19" key="1">
    <citation type="journal article" date="2021" name="MBio">
        <title>A New Model Trypanosomatid, Novymonas esmeraldas: Genomic Perception of Its 'Candidatus Pandoraea novymonadis' Endosymbiont.</title>
        <authorList>
            <person name="Zakharova A."/>
            <person name="Saura A."/>
            <person name="Butenko A."/>
            <person name="Podesvova L."/>
            <person name="Warmusova S."/>
            <person name="Kostygov A.Y."/>
            <person name="Nenarokova A."/>
            <person name="Lukes J."/>
            <person name="Opperdoes F.R."/>
            <person name="Yurchenko V."/>
        </authorList>
    </citation>
    <scope>NUCLEOTIDE SEQUENCE [LARGE SCALE GENOMIC DNA]</scope>
    <source>
        <strain evidence="18 19">E262AT.01</strain>
    </source>
</reference>
<keyword evidence="19" id="KW-1185">Reference proteome</keyword>
<comment type="cofactor">
    <cofactor evidence="16 17">
        <name>Zn(2+)</name>
        <dbReference type="ChEBI" id="CHEBI:29105"/>
    </cofactor>
    <text evidence="16 17">Binds 1 zinc ion per subunit.</text>
</comment>
<keyword evidence="6" id="KW-0732">Signal</keyword>
<name>A0AAW0ES84_9TRYP</name>
<protein>
    <recommendedName>
        <fullName evidence="17">Leishmanolysin-like peptidase</fullName>
        <ecNumber evidence="17">3.4.24.-</ecNumber>
    </recommendedName>
</protein>
<dbReference type="EC" id="3.4.24.-" evidence="17"/>
<dbReference type="GO" id="GO:0007155">
    <property type="term" value="P:cell adhesion"/>
    <property type="evidence" value="ECO:0007669"/>
    <property type="project" value="UniProtKB-KW"/>
</dbReference>
<evidence type="ECO:0000256" key="8">
    <source>
        <dbReference type="ARBA" id="ARBA00022833"/>
    </source>
</evidence>
<comment type="subcellular location">
    <subcellularLocation>
        <location evidence="2">Membrane</location>
    </subcellularLocation>
</comment>
<dbReference type="GO" id="GO:0004222">
    <property type="term" value="F:metalloendopeptidase activity"/>
    <property type="evidence" value="ECO:0007669"/>
    <property type="project" value="UniProtKB-UniRule"/>
</dbReference>
<dbReference type="SUPFAM" id="SSF55486">
    <property type="entry name" value="Metalloproteases ('zincins'), catalytic domain"/>
    <property type="match status" value="1"/>
</dbReference>
<evidence type="ECO:0000256" key="10">
    <source>
        <dbReference type="ARBA" id="ARBA00023049"/>
    </source>
</evidence>
<keyword evidence="7 17" id="KW-0378">Hydrolase</keyword>
<evidence type="ECO:0000256" key="6">
    <source>
        <dbReference type="ARBA" id="ARBA00022729"/>
    </source>
</evidence>
<evidence type="ECO:0000256" key="7">
    <source>
        <dbReference type="ARBA" id="ARBA00022801"/>
    </source>
</evidence>
<sequence length="545" mass="57887">MDSHNNTGAAEHRCGFDELQRETINTRVSLVNGDDDRSVETASSAWQPIRIVIVTADVDDNRRHCTSPWQLRPNFKGNNVVCQSEDVLTNAKRQTLLEFLVPSAVQLHQERLSVQRSDSNIVVSAAIDRDPLCRQFSIPAPHRTTGVPNADFVLYLSAGPTVGNLIAWALPCQHFRNGRPSVGVANVSPKFIAADPRMVRLVAHEILHALGFNIQNFRAQRTATDVVPVRGKRSIPVIRSPSVVARARAQYGCGSLHFMELEDMGGEGTELSHWKRRNAEDELMAGISGAGVYSALSIAAMEDLGYYRGNCAMAEPMAYGRNAGCGLTTGRCVVNGVSQFPEMFCAFSSTAPSCASDRLGVGYCAVRSYATAVPELFRYFANPTVSGEHDQMDYCPYVQEAQGGSCVANGGRLPGSVFGFMSRCLDAPSGVAVGGQSSGQYGICAEVQCASSTYAVRVRGASRFTSCTPGASLTLSSLSSIFSGGHITCPSYISVCGLRVKPSSPAGGGGFPSGDGAACGSAGMAAALVAAAAMLALLPRCWRCL</sequence>
<accession>A0AAW0ES84</accession>
<evidence type="ECO:0000313" key="18">
    <source>
        <dbReference type="EMBL" id="KAK7196584.1"/>
    </source>
</evidence>
<keyword evidence="9" id="KW-0130">Cell adhesion</keyword>
<dbReference type="Gene3D" id="3.90.132.10">
    <property type="entry name" value="Leishmanolysin , domain 2"/>
    <property type="match status" value="1"/>
</dbReference>
<keyword evidence="5 16" id="KW-0479">Metal-binding</keyword>
<evidence type="ECO:0000256" key="2">
    <source>
        <dbReference type="ARBA" id="ARBA00004370"/>
    </source>
</evidence>
<dbReference type="GO" id="GO:0005737">
    <property type="term" value="C:cytoplasm"/>
    <property type="evidence" value="ECO:0007669"/>
    <property type="project" value="TreeGrafter"/>
</dbReference>
<comment type="caution">
    <text evidence="18">The sequence shown here is derived from an EMBL/GenBank/DDBJ whole genome shotgun (WGS) entry which is preliminary data.</text>
</comment>
<dbReference type="InterPro" id="IPR001577">
    <property type="entry name" value="Peptidase_M8"/>
</dbReference>
<proteinExistence type="inferred from homology"/>
<feature type="binding site" evidence="16">
    <location>
        <position position="204"/>
    </location>
    <ligand>
        <name>Zn(2+)</name>
        <dbReference type="ChEBI" id="CHEBI:29105"/>
        <note>catalytic</note>
    </ligand>
</feature>
<organism evidence="18 19">
    <name type="scientific">Novymonas esmeraldas</name>
    <dbReference type="NCBI Taxonomy" id="1808958"/>
    <lineage>
        <taxon>Eukaryota</taxon>
        <taxon>Discoba</taxon>
        <taxon>Euglenozoa</taxon>
        <taxon>Kinetoplastea</taxon>
        <taxon>Metakinetoplastina</taxon>
        <taxon>Trypanosomatida</taxon>
        <taxon>Trypanosomatidae</taxon>
        <taxon>Novymonas</taxon>
    </lineage>
</organism>
<keyword evidence="11" id="KW-0472">Membrane</keyword>
<evidence type="ECO:0000256" key="14">
    <source>
        <dbReference type="ARBA" id="ARBA00023180"/>
    </source>
</evidence>
<dbReference type="FunFam" id="3.90.132.10:FF:000001">
    <property type="entry name" value="leishmanolysin-like peptidase isoform X2"/>
    <property type="match status" value="1"/>
</dbReference>
<feature type="binding site" evidence="16">
    <location>
        <position position="273"/>
    </location>
    <ligand>
        <name>Zn(2+)</name>
        <dbReference type="ChEBI" id="CHEBI:29105"/>
        <note>catalytic</note>
    </ligand>
</feature>
<evidence type="ECO:0000256" key="13">
    <source>
        <dbReference type="ARBA" id="ARBA00023157"/>
    </source>
</evidence>
<evidence type="ECO:0000256" key="12">
    <source>
        <dbReference type="ARBA" id="ARBA00023145"/>
    </source>
</evidence>
<dbReference type="GO" id="GO:0006508">
    <property type="term" value="P:proteolysis"/>
    <property type="evidence" value="ECO:0007669"/>
    <property type="project" value="UniProtKB-KW"/>
</dbReference>
<evidence type="ECO:0000256" key="15">
    <source>
        <dbReference type="PIRSR" id="PIRSR601577-1"/>
    </source>
</evidence>
<keyword evidence="4 17" id="KW-0645">Protease</keyword>
<gene>
    <name evidence="18" type="ORF">NESM_000596700</name>
</gene>
<dbReference type="Proteomes" id="UP001430356">
    <property type="component" value="Unassembled WGS sequence"/>
</dbReference>
<dbReference type="GO" id="GO:0046872">
    <property type="term" value="F:metal ion binding"/>
    <property type="evidence" value="ECO:0007669"/>
    <property type="project" value="UniProtKB-KW"/>
</dbReference>
<evidence type="ECO:0000256" key="1">
    <source>
        <dbReference type="ARBA" id="ARBA00001249"/>
    </source>
</evidence>
<evidence type="ECO:0000256" key="17">
    <source>
        <dbReference type="RuleBase" id="RU366077"/>
    </source>
</evidence>
<keyword evidence="10 16" id="KW-0482">Metalloprotease</keyword>
<dbReference type="PANTHER" id="PTHR10942:SF0">
    <property type="entry name" value="LEISHMANOLYSIN-LIKE PEPTIDASE"/>
    <property type="match status" value="1"/>
</dbReference>
<evidence type="ECO:0000256" key="5">
    <source>
        <dbReference type="ARBA" id="ARBA00022723"/>
    </source>
</evidence>
<evidence type="ECO:0000256" key="9">
    <source>
        <dbReference type="ARBA" id="ARBA00022889"/>
    </source>
</evidence>
<evidence type="ECO:0000256" key="16">
    <source>
        <dbReference type="PIRSR" id="PIRSR601577-2"/>
    </source>
</evidence>